<feature type="transmembrane region" description="Helical" evidence="1">
    <location>
        <begin position="68"/>
        <end position="86"/>
    </location>
</feature>
<feature type="transmembrane region" description="Helical" evidence="1">
    <location>
        <begin position="95"/>
        <end position="119"/>
    </location>
</feature>
<evidence type="ECO:0000256" key="1">
    <source>
        <dbReference type="SAM" id="Phobius"/>
    </source>
</evidence>
<accession>A0A0B2VX53</accession>
<proteinExistence type="predicted"/>
<dbReference type="Proteomes" id="UP000031036">
    <property type="component" value="Unassembled WGS sequence"/>
</dbReference>
<reference evidence="2 3" key="1">
    <citation type="submission" date="2014-11" db="EMBL/GenBank/DDBJ databases">
        <title>Genetic blueprint of the zoonotic pathogen Toxocara canis.</title>
        <authorList>
            <person name="Zhu X.-Q."/>
            <person name="Korhonen P.K."/>
            <person name="Cai H."/>
            <person name="Young N.D."/>
            <person name="Nejsum P."/>
            <person name="von Samson-Himmelstjerna G."/>
            <person name="Boag P.R."/>
            <person name="Tan P."/>
            <person name="Li Q."/>
            <person name="Min J."/>
            <person name="Yang Y."/>
            <person name="Wang X."/>
            <person name="Fang X."/>
            <person name="Hall R.S."/>
            <person name="Hofmann A."/>
            <person name="Sternberg P.W."/>
            <person name="Jex A.R."/>
            <person name="Gasser R.B."/>
        </authorList>
    </citation>
    <scope>NUCLEOTIDE SEQUENCE [LARGE SCALE GENOMIC DNA]</scope>
    <source>
        <strain evidence="2">PN_DK_2014</strain>
    </source>
</reference>
<evidence type="ECO:0000313" key="2">
    <source>
        <dbReference type="EMBL" id="KHN85545.1"/>
    </source>
</evidence>
<name>A0A0B2VX53_TOXCA</name>
<dbReference type="AlphaFoldDB" id="A0A0B2VX53"/>
<keyword evidence="1" id="KW-0812">Transmembrane</keyword>
<feature type="transmembrane region" description="Helical" evidence="1">
    <location>
        <begin position="41"/>
        <end position="62"/>
    </location>
</feature>
<evidence type="ECO:0000313" key="3">
    <source>
        <dbReference type="Proteomes" id="UP000031036"/>
    </source>
</evidence>
<dbReference type="OrthoDB" id="5867334at2759"/>
<keyword evidence="1" id="KW-1133">Transmembrane helix</keyword>
<organism evidence="2 3">
    <name type="scientific">Toxocara canis</name>
    <name type="common">Canine roundworm</name>
    <dbReference type="NCBI Taxonomy" id="6265"/>
    <lineage>
        <taxon>Eukaryota</taxon>
        <taxon>Metazoa</taxon>
        <taxon>Ecdysozoa</taxon>
        <taxon>Nematoda</taxon>
        <taxon>Chromadorea</taxon>
        <taxon>Rhabditida</taxon>
        <taxon>Spirurina</taxon>
        <taxon>Ascaridomorpha</taxon>
        <taxon>Ascaridoidea</taxon>
        <taxon>Toxocaridae</taxon>
        <taxon>Toxocara</taxon>
    </lineage>
</organism>
<keyword evidence="3" id="KW-1185">Reference proteome</keyword>
<gene>
    <name evidence="2" type="ORF">Tcan_18897</name>
</gene>
<sequence>MALAAGSDQTAFVYERCKHGVDGRTDISVTRMSLCNARPSTITKALLVYHIALVIAFGYAFFPYTLFYGLWLTSIIFIFAVFSLLMKKAILLYPFLIWVAITFVLFIILGAYLFFYSIFVSKSSVKDAHDSSVTSIVIHLTNVIFCLFHLWQIHVVDLCRKELVLSSCADGRGDAYV</sequence>
<protein>
    <submittedName>
        <fullName evidence="2">Uncharacterized protein</fullName>
    </submittedName>
</protein>
<feature type="transmembrane region" description="Helical" evidence="1">
    <location>
        <begin position="131"/>
        <end position="151"/>
    </location>
</feature>
<dbReference type="EMBL" id="JPKZ01000759">
    <property type="protein sequence ID" value="KHN85545.1"/>
    <property type="molecule type" value="Genomic_DNA"/>
</dbReference>
<comment type="caution">
    <text evidence="2">The sequence shown here is derived from an EMBL/GenBank/DDBJ whole genome shotgun (WGS) entry which is preliminary data.</text>
</comment>
<keyword evidence="1" id="KW-0472">Membrane</keyword>